<accession>A0A0D2JQ43</accession>
<proteinExistence type="predicted"/>
<comment type="caution">
    <text evidence="2">The sequence shown here is derived from an EMBL/GenBank/DDBJ whole genome shotgun (WGS) entry which is preliminary data.</text>
</comment>
<name>A0A0D2JQ43_9BACT</name>
<dbReference type="STRING" id="1429043.X474_25000"/>
<evidence type="ECO:0000256" key="1">
    <source>
        <dbReference type="SAM" id="SignalP"/>
    </source>
</evidence>
<evidence type="ECO:0000313" key="2">
    <source>
        <dbReference type="EMBL" id="KIX11600.1"/>
    </source>
</evidence>
<keyword evidence="3" id="KW-1185">Reference proteome</keyword>
<sequence length="74" mass="8309">MTKRAILFILGLMLIASGCAGRANEELAKVEVGMTGQMVKKQLGQPAKVRLVRFTGHEDDYLVWQYNFVPDRPT</sequence>
<dbReference type="InParanoid" id="A0A0D2JQ43"/>
<gene>
    <name evidence="2" type="ORF">X474_25000</name>
</gene>
<feature type="chain" id="PRO_5002256229" description="Lipoprotein SmpA/OmlA domain-containing protein" evidence="1">
    <location>
        <begin position="23"/>
        <end position="74"/>
    </location>
</feature>
<dbReference type="Proteomes" id="UP000032233">
    <property type="component" value="Unassembled WGS sequence"/>
</dbReference>
<dbReference type="PROSITE" id="PS51257">
    <property type="entry name" value="PROKAR_LIPOPROTEIN"/>
    <property type="match status" value="1"/>
</dbReference>
<evidence type="ECO:0008006" key="4">
    <source>
        <dbReference type="Google" id="ProtNLM"/>
    </source>
</evidence>
<organism evidence="2 3">
    <name type="scientific">Dethiosulfatarculus sandiegensis</name>
    <dbReference type="NCBI Taxonomy" id="1429043"/>
    <lineage>
        <taxon>Bacteria</taxon>
        <taxon>Pseudomonadati</taxon>
        <taxon>Thermodesulfobacteriota</taxon>
        <taxon>Desulfarculia</taxon>
        <taxon>Desulfarculales</taxon>
        <taxon>Desulfarculaceae</taxon>
        <taxon>Dethiosulfatarculus</taxon>
    </lineage>
</organism>
<dbReference type="RefSeq" id="WP_044352127.1">
    <property type="nucleotide sequence ID" value="NZ_AZAC01000056.1"/>
</dbReference>
<reference evidence="2 3" key="1">
    <citation type="submission" date="2013-11" db="EMBL/GenBank/DDBJ databases">
        <title>Metagenomic analysis of a methanogenic consortium involved in long chain n-alkane degradation.</title>
        <authorList>
            <person name="Davidova I.A."/>
            <person name="Callaghan A.V."/>
            <person name="Wawrik B."/>
            <person name="Pruitt S."/>
            <person name="Marks C."/>
            <person name="Duncan K.E."/>
            <person name="Suflita J.M."/>
        </authorList>
    </citation>
    <scope>NUCLEOTIDE SEQUENCE [LARGE SCALE GENOMIC DNA]</scope>
    <source>
        <strain evidence="2 3">SPR</strain>
    </source>
</reference>
<protein>
    <recommendedName>
        <fullName evidence="4">Lipoprotein SmpA/OmlA domain-containing protein</fullName>
    </recommendedName>
</protein>
<dbReference type="EMBL" id="AZAC01000056">
    <property type="protein sequence ID" value="KIX11600.1"/>
    <property type="molecule type" value="Genomic_DNA"/>
</dbReference>
<keyword evidence="1" id="KW-0732">Signal</keyword>
<feature type="signal peptide" evidence="1">
    <location>
        <begin position="1"/>
        <end position="22"/>
    </location>
</feature>
<evidence type="ECO:0000313" key="3">
    <source>
        <dbReference type="Proteomes" id="UP000032233"/>
    </source>
</evidence>
<dbReference type="OrthoDB" id="9909701at2"/>
<dbReference type="AlphaFoldDB" id="A0A0D2JQ43"/>